<accession>B5IA34</accession>
<dbReference type="InterPro" id="IPR001173">
    <property type="entry name" value="Glyco_trans_2-like"/>
</dbReference>
<dbReference type="KEGG" id="abi:Aboo_0520"/>
<dbReference type="HOGENOM" id="CLU_033536_7_3_2"/>
<dbReference type="eggNOG" id="arCOG00894">
    <property type="taxonomic scope" value="Archaea"/>
</dbReference>
<dbReference type="Gene3D" id="3.90.550.10">
    <property type="entry name" value="Spore Coat Polysaccharide Biosynthesis Protein SpsA, Chain A"/>
    <property type="match status" value="1"/>
</dbReference>
<dbReference type="Pfam" id="PF00535">
    <property type="entry name" value="Glycos_transf_2"/>
    <property type="match status" value="1"/>
</dbReference>
<dbReference type="OrthoDB" id="11098at2157"/>
<dbReference type="SUPFAM" id="SSF53448">
    <property type="entry name" value="Nucleotide-diphospho-sugar transferases"/>
    <property type="match status" value="1"/>
</dbReference>
<dbReference type="STRING" id="439481.Aboo_0520"/>
<name>B5IA34_ACIB4</name>
<evidence type="ECO:0000313" key="3">
    <source>
        <dbReference type="Proteomes" id="UP000001400"/>
    </source>
</evidence>
<dbReference type="GeneID" id="8827465"/>
<dbReference type="RefSeq" id="WP_008081932.1">
    <property type="nucleotide sequence ID" value="NC_013926.1"/>
</dbReference>
<organism evidence="2 3">
    <name type="scientific">Aciduliprofundum boonei (strain DSM 19572 / T469)</name>
    <dbReference type="NCBI Taxonomy" id="439481"/>
    <lineage>
        <taxon>Archaea</taxon>
        <taxon>Methanobacteriati</taxon>
        <taxon>Thermoplasmatota</taxon>
        <taxon>DHVE2 group</taxon>
        <taxon>Candidatus Aciduliprofundum</taxon>
    </lineage>
</organism>
<keyword evidence="2" id="KW-0808">Transferase</keyword>
<evidence type="ECO:0000259" key="1">
    <source>
        <dbReference type="Pfam" id="PF00535"/>
    </source>
</evidence>
<evidence type="ECO:0000313" key="2">
    <source>
        <dbReference type="EMBL" id="ADD08331.1"/>
    </source>
</evidence>
<dbReference type="PANTHER" id="PTHR48090:SF7">
    <property type="entry name" value="RFBJ PROTEIN"/>
    <property type="match status" value="1"/>
</dbReference>
<sequence>MKVSVIIPTLNEEESIGHVLDKIPRDPKYEWEIMIVDGDSKDKTREIAENKGARVIIEKRKGYGRAYKTGFAAATGDIIVTLDGDDTYPAEKIPALVDYLLKNDLDFISCERFSKMQKGAMSATHKFGNWVLTITTRILFGVKIKDSQSGMWVFRKEILKDLNLTSDGMPFSEEIKIEAWRKFKCEEVPIEYRERKGEVKLNTWRDGLKNLKFLFKKRFKR</sequence>
<protein>
    <submittedName>
        <fullName evidence="2">Glycosyl transferase family 2</fullName>
    </submittedName>
</protein>
<proteinExistence type="predicted"/>
<feature type="domain" description="Glycosyltransferase 2-like" evidence="1">
    <location>
        <begin position="4"/>
        <end position="161"/>
    </location>
</feature>
<reference evidence="2" key="1">
    <citation type="submission" date="2010-02" db="EMBL/GenBank/DDBJ databases">
        <title>Complete sequence of Aciduliprofundum boonei T469.</title>
        <authorList>
            <consortium name="US DOE Joint Genome Institute"/>
            <person name="Lucas S."/>
            <person name="Copeland A."/>
            <person name="Lapidus A."/>
            <person name="Cheng J.-F."/>
            <person name="Bruce D."/>
            <person name="Goodwin L."/>
            <person name="Pitluck S."/>
            <person name="Saunders E."/>
            <person name="Detter J.C."/>
            <person name="Han C."/>
            <person name="Tapia R."/>
            <person name="Land M."/>
            <person name="Hauser L."/>
            <person name="Kyrpides N."/>
            <person name="Mikhailova N."/>
            <person name="Flores G."/>
            <person name="Reysenbach A.-L."/>
            <person name="Woyke T."/>
        </authorList>
    </citation>
    <scope>NUCLEOTIDE SEQUENCE</scope>
    <source>
        <strain evidence="2">T469</strain>
    </source>
</reference>
<dbReference type="CAZy" id="GT2">
    <property type="family name" value="Glycosyltransferase Family 2"/>
</dbReference>
<dbReference type="InterPro" id="IPR050256">
    <property type="entry name" value="Glycosyltransferase_2"/>
</dbReference>
<dbReference type="GO" id="GO:0016740">
    <property type="term" value="F:transferase activity"/>
    <property type="evidence" value="ECO:0007669"/>
    <property type="project" value="UniProtKB-KW"/>
</dbReference>
<dbReference type="AlphaFoldDB" id="B5IA34"/>
<dbReference type="EMBL" id="CP001941">
    <property type="protein sequence ID" value="ADD08331.1"/>
    <property type="molecule type" value="Genomic_DNA"/>
</dbReference>
<keyword evidence="3" id="KW-1185">Reference proteome</keyword>
<gene>
    <name evidence="2" type="ordered locus">Aboo_0520</name>
</gene>
<dbReference type="Proteomes" id="UP000001400">
    <property type="component" value="Chromosome"/>
</dbReference>
<dbReference type="CDD" id="cd04179">
    <property type="entry name" value="DPM_DPG-synthase_like"/>
    <property type="match status" value="1"/>
</dbReference>
<dbReference type="InterPro" id="IPR029044">
    <property type="entry name" value="Nucleotide-diphossugar_trans"/>
</dbReference>
<dbReference type="PANTHER" id="PTHR48090">
    <property type="entry name" value="UNDECAPRENYL-PHOSPHATE 4-DEOXY-4-FORMAMIDO-L-ARABINOSE TRANSFERASE-RELATED"/>
    <property type="match status" value="1"/>
</dbReference>